<dbReference type="SUPFAM" id="SSF81338">
    <property type="entry name" value="Aquaporin-like"/>
    <property type="match status" value="1"/>
</dbReference>
<dbReference type="Proteomes" id="UP000077202">
    <property type="component" value="Unassembled WGS sequence"/>
</dbReference>
<dbReference type="EMBL" id="LVLJ01003353">
    <property type="protein sequence ID" value="OAE21694.1"/>
    <property type="molecule type" value="Genomic_DNA"/>
</dbReference>
<evidence type="ECO:0000313" key="11">
    <source>
        <dbReference type="Proteomes" id="UP000077202"/>
    </source>
</evidence>
<dbReference type="GO" id="GO:0012505">
    <property type="term" value="C:endomembrane system"/>
    <property type="evidence" value="ECO:0007669"/>
    <property type="project" value="UniProtKB-SubCell"/>
</dbReference>
<keyword evidence="3 8" id="KW-0812">Transmembrane</keyword>
<dbReference type="PANTHER" id="PTHR45665">
    <property type="entry name" value="AQUAPORIN-8"/>
    <property type="match status" value="1"/>
</dbReference>
<evidence type="ECO:0000256" key="9">
    <source>
        <dbReference type="SAM" id="Phobius"/>
    </source>
</evidence>
<dbReference type="Gene3D" id="1.20.1080.10">
    <property type="entry name" value="Glycerol uptake facilitator protein"/>
    <property type="match status" value="1"/>
</dbReference>
<evidence type="ECO:0000256" key="8">
    <source>
        <dbReference type="RuleBase" id="RU000477"/>
    </source>
</evidence>
<evidence type="ECO:0000256" key="5">
    <source>
        <dbReference type="ARBA" id="ARBA00022989"/>
    </source>
</evidence>
<keyword evidence="5 9" id="KW-1133">Transmembrane helix</keyword>
<dbReference type="InterPro" id="IPR023271">
    <property type="entry name" value="Aquaporin-like"/>
</dbReference>
<keyword evidence="11" id="KW-1185">Reference proteome</keyword>
<dbReference type="PANTHER" id="PTHR45665:SF9">
    <property type="entry name" value="AQUAPORIN-8"/>
    <property type="match status" value="1"/>
</dbReference>
<evidence type="ECO:0000256" key="3">
    <source>
        <dbReference type="ARBA" id="ARBA00022692"/>
    </source>
</evidence>
<protein>
    <submittedName>
        <fullName evidence="10">Uncharacterized protein</fullName>
    </submittedName>
</protein>
<dbReference type="InterPro" id="IPR000425">
    <property type="entry name" value="MIP"/>
</dbReference>
<evidence type="ECO:0000313" key="10">
    <source>
        <dbReference type="EMBL" id="OAE21694.1"/>
    </source>
</evidence>
<dbReference type="FunFam" id="1.20.1080.10:FF:000002">
    <property type="entry name" value="Probable aquaporin TIP1-1"/>
    <property type="match status" value="1"/>
</dbReference>
<evidence type="ECO:0000256" key="1">
    <source>
        <dbReference type="ARBA" id="ARBA00004127"/>
    </source>
</evidence>
<accession>A0A176VL90</accession>
<dbReference type="CDD" id="cd00333">
    <property type="entry name" value="MIP"/>
    <property type="match status" value="1"/>
</dbReference>
<feature type="transmembrane region" description="Helical" evidence="9">
    <location>
        <begin position="196"/>
        <end position="218"/>
    </location>
</feature>
<keyword evidence="4" id="KW-0677">Repeat</keyword>
<evidence type="ECO:0000256" key="7">
    <source>
        <dbReference type="ARBA" id="ARBA00038477"/>
    </source>
</evidence>
<name>A0A176VL90_MARPO</name>
<sequence>MEFMVSDVYEHRRCVKSVEGVEGWPTGWHWVWLHETQCESGPGWAALHDDEKTSVTMALNEIALGRRSEATEPDALKAVFAEFIATFLFVFIGVGSCIAHSKLDSGALDAAGLVCIAIAHGLAIVVTVAATANISGGHVNPAVTFGLAVGGHITLIRGAFYWIAQLLGATLAAYLLKGVIITTGLSMPLHDLGAGVSVTGGLVLEMVLTFALVFVIYATAVDGKRGQIGIIAPLAIGFTVLANHFIGVPFTGASMNPARSFGPAFAAMDFHNHWIYWVGPLLGGGLAGVVYELVFMTTETGHVPLDNSY</sequence>
<organism evidence="10 11">
    <name type="scientific">Marchantia polymorpha subsp. ruderalis</name>
    <dbReference type="NCBI Taxonomy" id="1480154"/>
    <lineage>
        <taxon>Eukaryota</taxon>
        <taxon>Viridiplantae</taxon>
        <taxon>Streptophyta</taxon>
        <taxon>Embryophyta</taxon>
        <taxon>Marchantiophyta</taxon>
        <taxon>Marchantiopsida</taxon>
        <taxon>Marchantiidae</taxon>
        <taxon>Marchantiales</taxon>
        <taxon>Marchantiaceae</taxon>
        <taxon>Marchantia</taxon>
    </lineage>
</organism>
<dbReference type="NCBIfam" id="TIGR00861">
    <property type="entry name" value="MIP"/>
    <property type="match status" value="1"/>
</dbReference>
<dbReference type="PROSITE" id="PS00221">
    <property type="entry name" value="MIP"/>
    <property type="match status" value="1"/>
</dbReference>
<proteinExistence type="inferred from homology"/>
<evidence type="ECO:0000256" key="2">
    <source>
        <dbReference type="ARBA" id="ARBA00022448"/>
    </source>
</evidence>
<evidence type="ECO:0000256" key="6">
    <source>
        <dbReference type="ARBA" id="ARBA00023136"/>
    </source>
</evidence>
<dbReference type="GO" id="GO:0019755">
    <property type="term" value="P:one-carbon compound transport"/>
    <property type="evidence" value="ECO:0007669"/>
    <property type="project" value="UniProtKB-ARBA"/>
</dbReference>
<keyword evidence="2 8" id="KW-0813">Transport</keyword>
<evidence type="ECO:0000256" key="4">
    <source>
        <dbReference type="ARBA" id="ARBA00022737"/>
    </source>
</evidence>
<dbReference type="Pfam" id="PF00230">
    <property type="entry name" value="MIP"/>
    <property type="match status" value="1"/>
</dbReference>
<feature type="transmembrane region" description="Helical" evidence="9">
    <location>
        <begin position="78"/>
        <end position="98"/>
    </location>
</feature>
<reference evidence="10" key="1">
    <citation type="submission" date="2016-03" db="EMBL/GenBank/DDBJ databases">
        <title>Mechanisms controlling the formation of the plant cell surface in tip-growing cells are functionally conserved among land plants.</title>
        <authorList>
            <person name="Honkanen S."/>
            <person name="Jones V.A."/>
            <person name="Morieri G."/>
            <person name="Champion C."/>
            <person name="Hetherington A.J."/>
            <person name="Kelly S."/>
            <person name="Saint-Marcoux D."/>
            <person name="Proust H."/>
            <person name="Prescott H."/>
            <person name="Dolan L."/>
        </authorList>
    </citation>
    <scope>NUCLEOTIDE SEQUENCE [LARGE SCALE GENOMIC DNA]</scope>
    <source>
        <tissue evidence="10">Whole gametophyte</tissue>
    </source>
</reference>
<keyword evidence="6 9" id="KW-0472">Membrane</keyword>
<comment type="similarity">
    <text evidence="7">Belongs to the MIP/aquaporin (TC 1.A.8) family. TIP (TC 1.A.8.10) subfamily.</text>
</comment>
<dbReference type="AlphaFoldDB" id="A0A176VL90"/>
<comment type="caution">
    <text evidence="10">The sequence shown here is derived from an EMBL/GenBank/DDBJ whole genome shotgun (WGS) entry which is preliminary data.</text>
</comment>
<feature type="transmembrane region" description="Helical" evidence="9">
    <location>
        <begin position="274"/>
        <end position="294"/>
    </location>
</feature>
<dbReference type="InterPro" id="IPR034294">
    <property type="entry name" value="Aquaporin_transptr"/>
</dbReference>
<gene>
    <name evidence="10" type="ORF">AXG93_1275s1030</name>
</gene>
<dbReference type="GO" id="GO:0005737">
    <property type="term" value="C:cytoplasm"/>
    <property type="evidence" value="ECO:0007669"/>
    <property type="project" value="UniProtKB-ARBA"/>
</dbReference>
<feature type="transmembrane region" description="Helical" evidence="9">
    <location>
        <begin position="230"/>
        <end position="254"/>
    </location>
</feature>
<dbReference type="GO" id="GO:0016020">
    <property type="term" value="C:membrane"/>
    <property type="evidence" value="ECO:0007669"/>
    <property type="project" value="InterPro"/>
</dbReference>
<feature type="transmembrane region" description="Helical" evidence="9">
    <location>
        <begin position="110"/>
        <end position="130"/>
    </location>
</feature>
<dbReference type="PRINTS" id="PR00783">
    <property type="entry name" value="MINTRINSICP"/>
</dbReference>
<dbReference type="GO" id="GO:0015250">
    <property type="term" value="F:water channel activity"/>
    <property type="evidence" value="ECO:0007669"/>
    <property type="project" value="TreeGrafter"/>
</dbReference>
<comment type="subcellular location">
    <subcellularLocation>
        <location evidence="1">Endomembrane system</location>
        <topology evidence="1">Multi-pass membrane protein</topology>
    </subcellularLocation>
</comment>
<dbReference type="InterPro" id="IPR022357">
    <property type="entry name" value="MIP_CS"/>
</dbReference>